<accession>A0A2K3MWW2</accession>
<dbReference type="AlphaFoldDB" id="A0A2K3MWW2"/>
<comment type="caution">
    <text evidence="2">The sequence shown here is derived from an EMBL/GenBank/DDBJ whole genome shotgun (WGS) entry which is preliminary data.</text>
</comment>
<name>A0A2K3MWW2_TRIPR</name>
<reference evidence="2 3" key="1">
    <citation type="journal article" date="2014" name="Am. J. Bot.">
        <title>Genome assembly and annotation for red clover (Trifolium pratense; Fabaceae).</title>
        <authorList>
            <person name="Istvanek J."/>
            <person name="Jaros M."/>
            <person name="Krenek A."/>
            <person name="Repkova J."/>
        </authorList>
    </citation>
    <scope>NUCLEOTIDE SEQUENCE [LARGE SCALE GENOMIC DNA]</scope>
    <source>
        <strain evidence="3">cv. Tatra</strain>
        <tissue evidence="2">Young leaves</tissue>
    </source>
</reference>
<protein>
    <submittedName>
        <fullName evidence="2">Uncharacterized protein</fullName>
    </submittedName>
</protein>
<evidence type="ECO:0000256" key="1">
    <source>
        <dbReference type="SAM" id="MobiDB-lite"/>
    </source>
</evidence>
<evidence type="ECO:0000313" key="3">
    <source>
        <dbReference type="Proteomes" id="UP000236291"/>
    </source>
</evidence>
<dbReference type="EMBL" id="ASHM01013327">
    <property type="protein sequence ID" value="PNX95300.1"/>
    <property type="molecule type" value="Genomic_DNA"/>
</dbReference>
<sequence>MSQAEDEGFHPHTEILEPPRLNPSLVPLNINEEQHNDEDAASNQNFDMLWKMKDFILTLRF</sequence>
<evidence type="ECO:0000313" key="2">
    <source>
        <dbReference type="EMBL" id="PNX95300.1"/>
    </source>
</evidence>
<organism evidence="2 3">
    <name type="scientific">Trifolium pratense</name>
    <name type="common">Red clover</name>
    <dbReference type="NCBI Taxonomy" id="57577"/>
    <lineage>
        <taxon>Eukaryota</taxon>
        <taxon>Viridiplantae</taxon>
        <taxon>Streptophyta</taxon>
        <taxon>Embryophyta</taxon>
        <taxon>Tracheophyta</taxon>
        <taxon>Spermatophyta</taxon>
        <taxon>Magnoliopsida</taxon>
        <taxon>eudicotyledons</taxon>
        <taxon>Gunneridae</taxon>
        <taxon>Pentapetalae</taxon>
        <taxon>rosids</taxon>
        <taxon>fabids</taxon>
        <taxon>Fabales</taxon>
        <taxon>Fabaceae</taxon>
        <taxon>Papilionoideae</taxon>
        <taxon>50 kb inversion clade</taxon>
        <taxon>NPAAA clade</taxon>
        <taxon>Hologalegina</taxon>
        <taxon>IRL clade</taxon>
        <taxon>Trifolieae</taxon>
        <taxon>Trifolium</taxon>
    </lineage>
</organism>
<gene>
    <name evidence="2" type="ORF">L195_g018490</name>
</gene>
<reference evidence="2 3" key="2">
    <citation type="journal article" date="2017" name="Front. Plant Sci.">
        <title>Gene Classification and Mining of Molecular Markers Useful in Red Clover (Trifolium pratense) Breeding.</title>
        <authorList>
            <person name="Istvanek J."/>
            <person name="Dluhosova J."/>
            <person name="Dluhos P."/>
            <person name="Patkova L."/>
            <person name="Nedelnik J."/>
            <person name="Repkova J."/>
        </authorList>
    </citation>
    <scope>NUCLEOTIDE SEQUENCE [LARGE SCALE GENOMIC DNA]</scope>
    <source>
        <strain evidence="3">cv. Tatra</strain>
        <tissue evidence="2">Young leaves</tissue>
    </source>
</reference>
<dbReference type="Proteomes" id="UP000236291">
    <property type="component" value="Unassembled WGS sequence"/>
</dbReference>
<feature type="compositionally biased region" description="Basic and acidic residues" evidence="1">
    <location>
        <begin position="7"/>
        <end position="17"/>
    </location>
</feature>
<feature type="region of interest" description="Disordered" evidence="1">
    <location>
        <begin position="1"/>
        <end position="26"/>
    </location>
</feature>
<proteinExistence type="predicted"/>